<feature type="domain" description="Sec20 C-terminal" evidence="13">
    <location>
        <begin position="198"/>
        <end position="284"/>
    </location>
</feature>
<evidence type="ECO:0000256" key="3">
    <source>
        <dbReference type="ARBA" id="ARBA00022692"/>
    </source>
</evidence>
<reference evidence="14 15" key="1">
    <citation type="journal article" date="2018" name="Mol. Ecol.">
        <title>The obligate alkalophilic soda-lake fungus Sodiomyces alkalinus has shifted to a protein diet.</title>
        <authorList>
            <person name="Grum-Grzhimaylo A.A."/>
            <person name="Falkoski D.L."/>
            <person name="van den Heuvel J."/>
            <person name="Valero-Jimenez C.A."/>
            <person name="Min B."/>
            <person name="Choi I.G."/>
            <person name="Lipzen A."/>
            <person name="Daum C.G."/>
            <person name="Aanen D.K."/>
            <person name="Tsang A."/>
            <person name="Henrissat B."/>
            <person name="Bilanenko E.N."/>
            <person name="de Vries R.P."/>
            <person name="van Kan J.A.L."/>
            <person name="Grigoriev I.V."/>
            <person name="Debets A.J.M."/>
        </authorList>
    </citation>
    <scope>NUCLEOTIDE SEQUENCE [LARGE SCALE GENOMIC DNA]</scope>
    <source>
        <strain evidence="14 15">F11</strain>
    </source>
</reference>
<dbReference type="InterPro" id="IPR005606">
    <property type="entry name" value="Sec20"/>
</dbReference>
<comment type="subcellular location">
    <subcellularLocation>
        <location evidence="1">Endoplasmic reticulum membrane</location>
        <topology evidence="1">Single-pass type IV membrane protein</topology>
    </subcellularLocation>
</comment>
<dbReference type="Pfam" id="PF03908">
    <property type="entry name" value="Sec20"/>
    <property type="match status" value="1"/>
</dbReference>
<comment type="similarity">
    <text evidence="9">Belongs to the SEC20 family.</text>
</comment>
<keyword evidence="8 12" id="KW-0472">Membrane</keyword>
<evidence type="ECO:0000259" key="13">
    <source>
        <dbReference type="Pfam" id="PF03908"/>
    </source>
</evidence>
<feature type="transmembrane region" description="Helical" evidence="12">
    <location>
        <begin position="264"/>
        <end position="282"/>
    </location>
</feature>
<gene>
    <name evidence="14" type="ORF">SODALDRAFT_345494</name>
</gene>
<evidence type="ECO:0000256" key="6">
    <source>
        <dbReference type="ARBA" id="ARBA00022989"/>
    </source>
</evidence>
<sequence length="412" mass="44905">MSLEGLQERLTALQETTTQLKNLIDRLQNIRFQPGSVPLSADEDNVATELSTEIIQILREEDEELELLEEEVEDLKGGRPGSEAEHTKMRLKDGVERLKQELKGSRVNFRKAQLSAKQSLARAQKLERELLLQSYSQPASIATSPSLGPLDDAGDADGASSIPRPETVRQQHQHQHQHQQQQTGLSEEDQQAVGASGNVTAALRRTHDLIAAELARSEFAHQTLSESSAALAKLDDSYGSLEGMLSRSRDLLGTLVKSQKSDTWYLQTALYMLLVTGAWLVFRRFLYGPVWWLVWFPLRMVFGILVGGGKAVVRRGEGGPAGESPGVAVQEGGRVEVEGIPGEELPTIQVGGAGSEAEESGQAVLDDIETIVERVGKVVDEVPELGEGEEAETETETENESLLELVGAIISG</sequence>
<proteinExistence type="inferred from homology"/>
<evidence type="ECO:0000313" key="14">
    <source>
        <dbReference type="EMBL" id="ROT36815.1"/>
    </source>
</evidence>
<evidence type="ECO:0000256" key="11">
    <source>
        <dbReference type="SAM" id="MobiDB-lite"/>
    </source>
</evidence>
<feature type="region of interest" description="Disordered" evidence="11">
    <location>
        <begin position="138"/>
        <end position="193"/>
    </location>
</feature>
<evidence type="ECO:0000256" key="12">
    <source>
        <dbReference type="SAM" id="Phobius"/>
    </source>
</evidence>
<dbReference type="AlphaFoldDB" id="A0A3N2PQQ9"/>
<evidence type="ECO:0000313" key="15">
    <source>
        <dbReference type="Proteomes" id="UP000272025"/>
    </source>
</evidence>
<dbReference type="GO" id="GO:0006890">
    <property type="term" value="P:retrograde vesicle-mediated transport, Golgi to endoplasmic reticulum"/>
    <property type="evidence" value="ECO:0007669"/>
    <property type="project" value="InterPro"/>
</dbReference>
<evidence type="ECO:0000256" key="1">
    <source>
        <dbReference type="ARBA" id="ARBA00004163"/>
    </source>
</evidence>
<evidence type="ECO:0000256" key="9">
    <source>
        <dbReference type="ARBA" id="ARBA00037934"/>
    </source>
</evidence>
<dbReference type="STRING" id="1314773.A0A3N2PQQ9"/>
<dbReference type="OrthoDB" id="46868at2759"/>
<keyword evidence="5" id="KW-0931">ER-Golgi transport</keyword>
<keyword evidence="6 12" id="KW-1133">Transmembrane helix</keyword>
<keyword evidence="2" id="KW-0813">Transport</keyword>
<evidence type="ECO:0000256" key="5">
    <source>
        <dbReference type="ARBA" id="ARBA00022892"/>
    </source>
</evidence>
<accession>A0A3N2PQQ9</accession>
<dbReference type="GO" id="GO:0031201">
    <property type="term" value="C:SNARE complex"/>
    <property type="evidence" value="ECO:0007669"/>
    <property type="project" value="TreeGrafter"/>
</dbReference>
<dbReference type="GO" id="GO:0005484">
    <property type="term" value="F:SNAP receptor activity"/>
    <property type="evidence" value="ECO:0007669"/>
    <property type="project" value="InterPro"/>
</dbReference>
<dbReference type="Proteomes" id="UP000272025">
    <property type="component" value="Unassembled WGS sequence"/>
</dbReference>
<protein>
    <recommendedName>
        <fullName evidence="13">Sec20 C-terminal domain-containing protein</fullName>
    </recommendedName>
</protein>
<feature type="coiled-coil region" evidence="10">
    <location>
        <begin position="3"/>
        <end position="78"/>
    </location>
</feature>
<keyword evidence="15" id="KW-1185">Reference proteome</keyword>
<evidence type="ECO:0000256" key="4">
    <source>
        <dbReference type="ARBA" id="ARBA00022824"/>
    </source>
</evidence>
<feature type="transmembrane region" description="Helical" evidence="12">
    <location>
        <begin position="288"/>
        <end position="307"/>
    </location>
</feature>
<dbReference type="EMBL" id="ML119058">
    <property type="protein sequence ID" value="ROT36815.1"/>
    <property type="molecule type" value="Genomic_DNA"/>
</dbReference>
<evidence type="ECO:0000256" key="10">
    <source>
        <dbReference type="SAM" id="Coils"/>
    </source>
</evidence>
<dbReference type="GO" id="GO:0005789">
    <property type="term" value="C:endoplasmic reticulum membrane"/>
    <property type="evidence" value="ECO:0007669"/>
    <property type="project" value="UniProtKB-SubCell"/>
</dbReference>
<keyword evidence="7 10" id="KW-0175">Coiled coil</keyword>
<evidence type="ECO:0000256" key="2">
    <source>
        <dbReference type="ARBA" id="ARBA00022448"/>
    </source>
</evidence>
<evidence type="ECO:0000256" key="8">
    <source>
        <dbReference type="ARBA" id="ARBA00023136"/>
    </source>
</evidence>
<organism evidence="14 15">
    <name type="scientific">Sodiomyces alkalinus (strain CBS 110278 / VKM F-3762 / F11)</name>
    <name type="common">Alkaliphilic filamentous fungus</name>
    <dbReference type="NCBI Taxonomy" id="1314773"/>
    <lineage>
        <taxon>Eukaryota</taxon>
        <taxon>Fungi</taxon>
        <taxon>Dikarya</taxon>
        <taxon>Ascomycota</taxon>
        <taxon>Pezizomycotina</taxon>
        <taxon>Sordariomycetes</taxon>
        <taxon>Hypocreomycetidae</taxon>
        <taxon>Glomerellales</taxon>
        <taxon>Plectosphaerellaceae</taxon>
        <taxon>Sodiomyces</taxon>
    </lineage>
</organism>
<dbReference type="PANTHER" id="PTHR12825">
    <property type="entry name" value="BNIP1-RELATED"/>
    <property type="match status" value="1"/>
</dbReference>
<keyword evidence="3 12" id="KW-0812">Transmembrane</keyword>
<dbReference type="PANTHER" id="PTHR12825:SF0">
    <property type="entry name" value="VESICLE TRANSPORT PROTEIN SEC20"/>
    <property type="match status" value="1"/>
</dbReference>
<dbReference type="GeneID" id="39581685"/>
<keyword evidence="4" id="KW-0256">Endoplasmic reticulum</keyword>
<name>A0A3N2PQQ9_SODAK</name>
<evidence type="ECO:0000256" key="7">
    <source>
        <dbReference type="ARBA" id="ARBA00023054"/>
    </source>
</evidence>
<feature type="compositionally biased region" description="Low complexity" evidence="11">
    <location>
        <begin position="146"/>
        <end position="161"/>
    </location>
</feature>
<dbReference type="InterPro" id="IPR056173">
    <property type="entry name" value="Sec20_C"/>
</dbReference>
<dbReference type="RefSeq" id="XP_028464621.1">
    <property type="nucleotide sequence ID" value="XM_028613207.1"/>
</dbReference>